<comment type="caution">
    <text evidence="2">The sequence shown here is derived from an EMBL/GenBank/DDBJ whole genome shotgun (WGS) entry which is preliminary data.</text>
</comment>
<proteinExistence type="predicted"/>
<keyword evidence="3" id="KW-1185">Reference proteome</keyword>
<sequence>MALREVHRGFHQEPAGPAAPVVGVHEQPDGNSQEAGVAAAVLLPRSSRVILGCGTCEDDLPDGLVVFNGRPALKLVGVA</sequence>
<name>A0ABP8WUC9_9MICO</name>
<evidence type="ECO:0000313" key="3">
    <source>
        <dbReference type="Proteomes" id="UP001500843"/>
    </source>
</evidence>
<protein>
    <submittedName>
        <fullName evidence="2">Uncharacterized protein</fullName>
    </submittedName>
</protein>
<gene>
    <name evidence="2" type="ORF">GCM10023198_14520</name>
</gene>
<dbReference type="EMBL" id="BAABHM010000007">
    <property type="protein sequence ID" value="GAA4695674.1"/>
    <property type="molecule type" value="Genomic_DNA"/>
</dbReference>
<reference evidence="3" key="1">
    <citation type="journal article" date="2019" name="Int. J. Syst. Evol. Microbiol.">
        <title>The Global Catalogue of Microorganisms (GCM) 10K type strain sequencing project: providing services to taxonomists for standard genome sequencing and annotation.</title>
        <authorList>
            <consortium name="The Broad Institute Genomics Platform"/>
            <consortium name="The Broad Institute Genome Sequencing Center for Infectious Disease"/>
            <person name="Wu L."/>
            <person name="Ma J."/>
        </authorList>
    </citation>
    <scope>NUCLEOTIDE SEQUENCE [LARGE SCALE GENOMIC DNA]</scope>
    <source>
        <strain evidence="3">JCM 17975</strain>
    </source>
</reference>
<feature type="compositionally biased region" description="Basic and acidic residues" evidence="1">
    <location>
        <begin position="1"/>
        <end position="11"/>
    </location>
</feature>
<evidence type="ECO:0000256" key="1">
    <source>
        <dbReference type="SAM" id="MobiDB-lite"/>
    </source>
</evidence>
<accession>A0ABP8WUC9</accession>
<dbReference type="Proteomes" id="UP001500843">
    <property type="component" value="Unassembled WGS sequence"/>
</dbReference>
<feature type="region of interest" description="Disordered" evidence="1">
    <location>
        <begin position="1"/>
        <end position="33"/>
    </location>
</feature>
<evidence type="ECO:0000313" key="2">
    <source>
        <dbReference type="EMBL" id="GAA4695674.1"/>
    </source>
</evidence>
<organism evidence="2 3">
    <name type="scientific">Promicromonospora umidemergens</name>
    <dbReference type="NCBI Taxonomy" id="629679"/>
    <lineage>
        <taxon>Bacteria</taxon>
        <taxon>Bacillati</taxon>
        <taxon>Actinomycetota</taxon>
        <taxon>Actinomycetes</taxon>
        <taxon>Micrococcales</taxon>
        <taxon>Promicromonosporaceae</taxon>
        <taxon>Promicromonospora</taxon>
    </lineage>
</organism>